<dbReference type="EMBL" id="FN653021">
    <property type="protein sequence ID" value="CBY23681.1"/>
    <property type="molecule type" value="Genomic_DNA"/>
</dbReference>
<keyword evidence="1" id="KW-0472">Membrane</keyword>
<gene>
    <name evidence="2" type="ORF">GSOID_T00016139001</name>
</gene>
<reference evidence="2" key="1">
    <citation type="journal article" date="2010" name="Science">
        <title>Plasticity of animal genome architecture unmasked by rapid evolution of a pelagic tunicate.</title>
        <authorList>
            <person name="Denoeud F."/>
            <person name="Henriet S."/>
            <person name="Mungpakdee S."/>
            <person name="Aury J.M."/>
            <person name="Da Silva C."/>
            <person name="Brinkmann H."/>
            <person name="Mikhaleva J."/>
            <person name="Olsen L.C."/>
            <person name="Jubin C."/>
            <person name="Canestro C."/>
            <person name="Bouquet J.M."/>
            <person name="Danks G."/>
            <person name="Poulain J."/>
            <person name="Campsteijn C."/>
            <person name="Adamski M."/>
            <person name="Cross I."/>
            <person name="Yadetie F."/>
            <person name="Muffato M."/>
            <person name="Louis A."/>
            <person name="Butcher S."/>
            <person name="Tsagkogeorga G."/>
            <person name="Konrad A."/>
            <person name="Singh S."/>
            <person name="Jensen M.F."/>
            <person name="Cong E.H."/>
            <person name="Eikeseth-Otteraa H."/>
            <person name="Noel B."/>
            <person name="Anthouard V."/>
            <person name="Porcel B.M."/>
            <person name="Kachouri-Lafond R."/>
            <person name="Nishino A."/>
            <person name="Ugolini M."/>
            <person name="Chourrout P."/>
            <person name="Nishida H."/>
            <person name="Aasland R."/>
            <person name="Huzurbazar S."/>
            <person name="Westhof E."/>
            <person name="Delsuc F."/>
            <person name="Lehrach H."/>
            <person name="Reinhardt R."/>
            <person name="Weissenbach J."/>
            <person name="Roy S.W."/>
            <person name="Artiguenave F."/>
            <person name="Postlethwait J.H."/>
            <person name="Manak J.R."/>
            <person name="Thompson E.M."/>
            <person name="Jaillon O."/>
            <person name="Du Pasquier L."/>
            <person name="Boudinot P."/>
            <person name="Liberles D.A."/>
            <person name="Volff J.N."/>
            <person name="Philippe H."/>
            <person name="Lenhard B."/>
            <person name="Roest Crollius H."/>
            <person name="Wincker P."/>
            <person name="Chourrout D."/>
        </authorList>
    </citation>
    <scope>NUCLEOTIDE SEQUENCE [LARGE SCALE GENOMIC DNA]</scope>
</reference>
<accession>E4X1K0</accession>
<protein>
    <submittedName>
        <fullName evidence="2">Uncharacterized protein</fullName>
    </submittedName>
</protein>
<organism evidence="2">
    <name type="scientific">Oikopleura dioica</name>
    <name type="common">Tunicate</name>
    <dbReference type="NCBI Taxonomy" id="34765"/>
    <lineage>
        <taxon>Eukaryota</taxon>
        <taxon>Metazoa</taxon>
        <taxon>Chordata</taxon>
        <taxon>Tunicata</taxon>
        <taxon>Appendicularia</taxon>
        <taxon>Copelata</taxon>
        <taxon>Oikopleuridae</taxon>
        <taxon>Oikopleura</taxon>
    </lineage>
</organism>
<feature type="transmembrane region" description="Helical" evidence="1">
    <location>
        <begin position="136"/>
        <end position="162"/>
    </location>
</feature>
<feature type="transmembrane region" description="Helical" evidence="1">
    <location>
        <begin position="84"/>
        <end position="105"/>
    </location>
</feature>
<evidence type="ECO:0000256" key="1">
    <source>
        <dbReference type="SAM" id="Phobius"/>
    </source>
</evidence>
<keyword evidence="3" id="KW-1185">Reference proteome</keyword>
<dbReference type="AlphaFoldDB" id="E4X1K0"/>
<keyword evidence="1" id="KW-1133">Transmembrane helix</keyword>
<name>E4X1K0_OIKDI</name>
<evidence type="ECO:0000313" key="2">
    <source>
        <dbReference type="EMBL" id="CBY23681.1"/>
    </source>
</evidence>
<sequence>MDQNFIEKEIKQKMGAKAFSFASAAKDVCDFKFPKEAPKKPLSRKERFADSVAELNERIARERDEESEFLLQNQDYEDFQDYPIHKYPCLVFILFLLFFPIGWLAKKRQRLIEIETKKWPKTLENFKRAQILSQNLMEYCAGMIFATLCGHVTIWIIIAYYLKCMKRPDCPWK</sequence>
<dbReference type="InParanoid" id="E4X1K0"/>
<dbReference type="Proteomes" id="UP000001307">
    <property type="component" value="Unassembled WGS sequence"/>
</dbReference>
<evidence type="ECO:0000313" key="3">
    <source>
        <dbReference type="Proteomes" id="UP000001307"/>
    </source>
</evidence>
<proteinExistence type="predicted"/>
<keyword evidence="1" id="KW-0812">Transmembrane</keyword>
<dbReference type="OrthoDB" id="10419956at2759"/>